<organism evidence="1">
    <name type="scientific">marine sediment metagenome</name>
    <dbReference type="NCBI Taxonomy" id="412755"/>
    <lineage>
        <taxon>unclassified sequences</taxon>
        <taxon>metagenomes</taxon>
        <taxon>ecological metagenomes</taxon>
    </lineage>
</organism>
<protein>
    <submittedName>
        <fullName evidence="1">Uncharacterized protein</fullName>
    </submittedName>
</protein>
<dbReference type="AlphaFoldDB" id="A0A0F9LPB1"/>
<comment type="caution">
    <text evidence="1">The sequence shown here is derived from an EMBL/GenBank/DDBJ whole genome shotgun (WGS) entry which is preliminary data.</text>
</comment>
<dbReference type="EMBL" id="LAZR01005821">
    <property type="protein sequence ID" value="KKM96889.1"/>
    <property type="molecule type" value="Genomic_DNA"/>
</dbReference>
<gene>
    <name evidence="1" type="ORF">LCGC14_1173600</name>
</gene>
<reference evidence="1" key="1">
    <citation type="journal article" date="2015" name="Nature">
        <title>Complex archaea that bridge the gap between prokaryotes and eukaryotes.</title>
        <authorList>
            <person name="Spang A."/>
            <person name="Saw J.H."/>
            <person name="Jorgensen S.L."/>
            <person name="Zaremba-Niedzwiedzka K."/>
            <person name="Martijn J."/>
            <person name="Lind A.E."/>
            <person name="van Eijk R."/>
            <person name="Schleper C."/>
            <person name="Guy L."/>
            <person name="Ettema T.J."/>
        </authorList>
    </citation>
    <scope>NUCLEOTIDE SEQUENCE</scope>
</reference>
<evidence type="ECO:0000313" key="1">
    <source>
        <dbReference type="EMBL" id="KKM96889.1"/>
    </source>
</evidence>
<accession>A0A0F9LPB1</accession>
<name>A0A0F9LPB1_9ZZZZ</name>
<proteinExistence type="predicted"/>
<sequence length="70" mass="8176">MTQQEILRTYEQICLDKLKDIGISTSAEWSAAMGYKNANGLAKIIKRINSSMPYKLKVYYDKRPRRYEAL</sequence>